<dbReference type="EMBL" id="BARS01027811">
    <property type="protein sequence ID" value="GAG01317.1"/>
    <property type="molecule type" value="Genomic_DNA"/>
</dbReference>
<protein>
    <recommendedName>
        <fullName evidence="1">3-keto-alpha-glucoside-1,2-lyase/3-keto-2-hydroxy-glucal hydratase domain-containing protein</fullName>
    </recommendedName>
</protein>
<dbReference type="GO" id="GO:0016787">
    <property type="term" value="F:hydrolase activity"/>
    <property type="evidence" value="ECO:0007669"/>
    <property type="project" value="InterPro"/>
</dbReference>
<organism evidence="2">
    <name type="scientific">marine sediment metagenome</name>
    <dbReference type="NCBI Taxonomy" id="412755"/>
    <lineage>
        <taxon>unclassified sequences</taxon>
        <taxon>metagenomes</taxon>
        <taxon>ecological metagenomes</taxon>
    </lineage>
</organism>
<sequence length="265" mass="30603">PSNGSWTKQGQALVASGSAAPWTIRTAGSDKWTDYKLSVGLTIRKATPKPDFPVFHGEFDRYLPREWFWPFAQHCGQYRYRYYAGEFDWGSDAAIFVRYRSRLDCYRVQLSTRYQEIILWHGVGGYLQVVPCKLEQGKSYRLDVTARGANIQVSLDGKKMIDYWHPTLPTLSGRIGLGAYHSTVAFEKAVVTKFPPSKTAPPAHQAKFQYRRWRTVSWIFDGNEPICLLEKTRCDKDPKIKGALYYYLVKLRPGYRPYLHTWIGI</sequence>
<proteinExistence type="predicted"/>
<comment type="caution">
    <text evidence="2">The sequence shown here is derived from an EMBL/GenBank/DDBJ whole genome shotgun (WGS) entry which is preliminary data.</text>
</comment>
<evidence type="ECO:0000313" key="2">
    <source>
        <dbReference type="EMBL" id="GAG01317.1"/>
    </source>
</evidence>
<dbReference type="AlphaFoldDB" id="X0UPW5"/>
<feature type="non-terminal residue" evidence="2">
    <location>
        <position position="265"/>
    </location>
</feature>
<gene>
    <name evidence="2" type="ORF">S01H1_43646</name>
</gene>
<name>X0UPW5_9ZZZZ</name>
<dbReference type="Gene3D" id="2.60.120.560">
    <property type="entry name" value="Exo-inulinase, domain 1"/>
    <property type="match status" value="1"/>
</dbReference>
<dbReference type="InterPro" id="IPR010496">
    <property type="entry name" value="AL/BT2_dom"/>
</dbReference>
<evidence type="ECO:0000259" key="1">
    <source>
        <dbReference type="Pfam" id="PF06439"/>
    </source>
</evidence>
<reference evidence="2" key="1">
    <citation type="journal article" date="2014" name="Front. Microbiol.">
        <title>High frequency of phylogenetically diverse reductive dehalogenase-homologous genes in deep subseafloor sedimentary metagenomes.</title>
        <authorList>
            <person name="Kawai M."/>
            <person name="Futagami T."/>
            <person name="Toyoda A."/>
            <person name="Takaki Y."/>
            <person name="Nishi S."/>
            <person name="Hori S."/>
            <person name="Arai W."/>
            <person name="Tsubouchi T."/>
            <person name="Morono Y."/>
            <person name="Uchiyama I."/>
            <person name="Ito T."/>
            <person name="Fujiyama A."/>
            <person name="Inagaki F."/>
            <person name="Takami H."/>
        </authorList>
    </citation>
    <scope>NUCLEOTIDE SEQUENCE</scope>
    <source>
        <strain evidence="2">Expedition CK06-06</strain>
    </source>
</reference>
<feature type="domain" description="3-keto-alpha-glucoside-1,2-lyase/3-keto-2-hydroxy-glucal hydratase" evidence="1">
    <location>
        <begin position="90"/>
        <end position="188"/>
    </location>
</feature>
<feature type="non-terminal residue" evidence="2">
    <location>
        <position position="1"/>
    </location>
</feature>
<dbReference type="Pfam" id="PF06439">
    <property type="entry name" value="3keto-disac_hyd"/>
    <property type="match status" value="1"/>
</dbReference>
<accession>X0UPW5</accession>